<dbReference type="InterPro" id="IPR009937">
    <property type="entry name" value="Phage_holin_3_6"/>
</dbReference>
<feature type="transmembrane region" description="Helical" evidence="1">
    <location>
        <begin position="80"/>
        <end position="101"/>
    </location>
</feature>
<dbReference type="AlphaFoldDB" id="A0A9D2B5H7"/>
<dbReference type="Pfam" id="PF07332">
    <property type="entry name" value="Phage_holin_3_6"/>
    <property type="match status" value="1"/>
</dbReference>
<keyword evidence="1" id="KW-1133">Transmembrane helix</keyword>
<keyword evidence="1" id="KW-0812">Transmembrane</keyword>
<reference evidence="2" key="1">
    <citation type="journal article" date="2021" name="PeerJ">
        <title>Extensive microbial diversity within the chicken gut microbiome revealed by metagenomics and culture.</title>
        <authorList>
            <person name="Gilroy R."/>
            <person name="Ravi A."/>
            <person name="Getino M."/>
            <person name="Pursley I."/>
            <person name="Horton D.L."/>
            <person name="Alikhan N.F."/>
            <person name="Baker D."/>
            <person name="Gharbi K."/>
            <person name="Hall N."/>
            <person name="Watson M."/>
            <person name="Adriaenssens E.M."/>
            <person name="Foster-Nyarko E."/>
            <person name="Jarju S."/>
            <person name="Secka A."/>
            <person name="Antonio M."/>
            <person name="Oren A."/>
            <person name="Chaudhuri R.R."/>
            <person name="La Ragione R."/>
            <person name="Hildebrand F."/>
            <person name="Pallen M.J."/>
        </authorList>
    </citation>
    <scope>NUCLEOTIDE SEQUENCE</scope>
    <source>
        <strain evidence="2">1193</strain>
    </source>
</reference>
<evidence type="ECO:0000313" key="3">
    <source>
        <dbReference type="Proteomes" id="UP000824248"/>
    </source>
</evidence>
<sequence>MASEAGPVLRLFEASKRLLSSLAANGETRLRLAVLELEEERSRLATLLLLLGLSLVMLLLGLGMLALLVVVFFWDTYRLTAIATSALVLLGGGFGIALLSVRLARRHTLLKETLAQLALDRQLLEEPREPSRR</sequence>
<name>A0A9D2B5H7_9GAMM</name>
<keyword evidence="1" id="KW-0472">Membrane</keyword>
<dbReference type="Proteomes" id="UP000824248">
    <property type="component" value="Unassembled WGS sequence"/>
</dbReference>
<protein>
    <submittedName>
        <fullName evidence="2">Phage holin family protein</fullName>
    </submittedName>
</protein>
<evidence type="ECO:0000256" key="1">
    <source>
        <dbReference type="SAM" id="Phobius"/>
    </source>
</evidence>
<dbReference type="EMBL" id="DXFC01000191">
    <property type="protein sequence ID" value="HIX61870.1"/>
    <property type="molecule type" value="Genomic_DNA"/>
</dbReference>
<accession>A0A9D2B5H7</accession>
<comment type="caution">
    <text evidence="2">The sequence shown here is derived from an EMBL/GenBank/DDBJ whole genome shotgun (WGS) entry which is preliminary data.</text>
</comment>
<gene>
    <name evidence="2" type="ORF">H9854_06525</name>
</gene>
<feature type="transmembrane region" description="Helical" evidence="1">
    <location>
        <begin position="47"/>
        <end position="74"/>
    </location>
</feature>
<organism evidence="2 3">
    <name type="scientific">Candidatus Halomonas stercoripullorum</name>
    <dbReference type="NCBI Taxonomy" id="2838617"/>
    <lineage>
        <taxon>Bacteria</taxon>
        <taxon>Pseudomonadati</taxon>
        <taxon>Pseudomonadota</taxon>
        <taxon>Gammaproteobacteria</taxon>
        <taxon>Oceanospirillales</taxon>
        <taxon>Halomonadaceae</taxon>
        <taxon>Halomonas</taxon>
    </lineage>
</organism>
<proteinExistence type="predicted"/>
<evidence type="ECO:0000313" key="2">
    <source>
        <dbReference type="EMBL" id="HIX61870.1"/>
    </source>
</evidence>
<reference evidence="2" key="2">
    <citation type="submission" date="2021-04" db="EMBL/GenBank/DDBJ databases">
        <authorList>
            <person name="Gilroy R."/>
        </authorList>
    </citation>
    <scope>NUCLEOTIDE SEQUENCE</scope>
    <source>
        <strain evidence="2">1193</strain>
    </source>
</reference>